<dbReference type="PROSITE" id="PS00058">
    <property type="entry name" value="DNA_MISMATCH_REPAIR_1"/>
    <property type="match status" value="1"/>
</dbReference>
<evidence type="ECO:0000259" key="7">
    <source>
        <dbReference type="SMART" id="SM01340"/>
    </source>
</evidence>
<dbReference type="PANTHER" id="PTHR10073">
    <property type="entry name" value="DNA MISMATCH REPAIR PROTEIN MLH, PMS, MUTL"/>
    <property type="match status" value="1"/>
</dbReference>
<keyword evidence="3 5" id="KW-0227">DNA damage</keyword>
<dbReference type="InterPro" id="IPR013507">
    <property type="entry name" value="DNA_mismatch_S5_2-like"/>
</dbReference>
<dbReference type="AlphaFoldDB" id="A0A2T5MEQ3"/>
<dbReference type="SUPFAM" id="SSF55874">
    <property type="entry name" value="ATPase domain of HSP90 chaperone/DNA topoisomerase II/histidine kinase"/>
    <property type="match status" value="1"/>
</dbReference>
<dbReference type="InterPro" id="IPR014790">
    <property type="entry name" value="MutL_C"/>
</dbReference>
<dbReference type="Pfam" id="PF01119">
    <property type="entry name" value="DNA_mis_repair"/>
    <property type="match status" value="1"/>
</dbReference>
<feature type="domain" description="MutL C-terminal dimerisation" evidence="6">
    <location>
        <begin position="414"/>
        <end position="560"/>
    </location>
</feature>
<dbReference type="PANTHER" id="PTHR10073:SF12">
    <property type="entry name" value="DNA MISMATCH REPAIR PROTEIN MLH1"/>
    <property type="match status" value="1"/>
</dbReference>
<dbReference type="Gene3D" id="3.30.565.10">
    <property type="entry name" value="Histidine kinase-like ATPase, C-terminal domain"/>
    <property type="match status" value="1"/>
</dbReference>
<organism evidence="8 9">
    <name type="scientific">Stenotrophobium rhamnosiphilum</name>
    <dbReference type="NCBI Taxonomy" id="2029166"/>
    <lineage>
        <taxon>Bacteria</taxon>
        <taxon>Pseudomonadati</taxon>
        <taxon>Pseudomonadota</taxon>
        <taxon>Gammaproteobacteria</taxon>
        <taxon>Nevskiales</taxon>
        <taxon>Nevskiaceae</taxon>
        <taxon>Stenotrophobium</taxon>
    </lineage>
</organism>
<dbReference type="CDD" id="cd16926">
    <property type="entry name" value="HATPase_MutL-MLH-PMS-like"/>
    <property type="match status" value="1"/>
</dbReference>
<protein>
    <recommendedName>
        <fullName evidence="2 5">DNA mismatch repair protein MutL</fullName>
    </recommendedName>
</protein>
<dbReference type="Gene3D" id="3.30.1370.100">
    <property type="entry name" value="MutL, C-terminal domain, regulatory subdomain"/>
    <property type="match status" value="1"/>
</dbReference>
<dbReference type="GO" id="GO:0005524">
    <property type="term" value="F:ATP binding"/>
    <property type="evidence" value="ECO:0007669"/>
    <property type="project" value="InterPro"/>
</dbReference>
<evidence type="ECO:0000256" key="2">
    <source>
        <dbReference type="ARBA" id="ARBA00021975"/>
    </source>
</evidence>
<dbReference type="SUPFAM" id="SSF54211">
    <property type="entry name" value="Ribosomal protein S5 domain 2-like"/>
    <property type="match status" value="1"/>
</dbReference>
<evidence type="ECO:0000313" key="8">
    <source>
        <dbReference type="EMBL" id="PTU31053.1"/>
    </source>
</evidence>
<evidence type="ECO:0000256" key="1">
    <source>
        <dbReference type="ARBA" id="ARBA00006082"/>
    </source>
</evidence>
<proteinExistence type="inferred from homology"/>
<dbReference type="Gene3D" id="3.30.230.10">
    <property type="match status" value="1"/>
</dbReference>
<gene>
    <name evidence="5 8" type="primary">mutL</name>
    <name evidence="8" type="ORF">CJD38_12215</name>
</gene>
<dbReference type="InterPro" id="IPR002099">
    <property type="entry name" value="MutL/Mlh/PMS"/>
</dbReference>
<dbReference type="InterPro" id="IPR014721">
    <property type="entry name" value="Ribsml_uS5_D2-typ_fold_subgr"/>
</dbReference>
<dbReference type="GO" id="GO:0032300">
    <property type="term" value="C:mismatch repair complex"/>
    <property type="evidence" value="ECO:0007669"/>
    <property type="project" value="InterPro"/>
</dbReference>
<keyword evidence="8" id="KW-0540">Nuclease</keyword>
<dbReference type="EMBL" id="QANS01000004">
    <property type="protein sequence ID" value="PTU31053.1"/>
    <property type="molecule type" value="Genomic_DNA"/>
</dbReference>
<keyword evidence="9" id="KW-1185">Reference proteome</keyword>
<dbReference type="SUPFAM" id="SSF118116">
    <property type="entry name" value="DNA mismatch repair protein MutL"/>
    <property type="match status" value="1"/>
</dbReference>
<dbReference type="InterPro" id="IPR014762">
    <property type="entry name" value="DNA_mismatch_repair_CS"/>
</dbReference>
<dbReference type="CDD" id="cd03482">
    <property type="entry name" value="MutL_Trans_MutL"/>
    <property type="match status" value="1"/>
</dbReference>
<dbReference type="GO" id="GO:0140664">
    <property type="term" value="F:ATP-dependent DNA damage sensor activity"/>
    <property type="evidence" value="ECO:0007669"/>
    <property type="project" value="InterPro"/>
</dbReference>
<dbReference type="HAMAP" id="MF_00149">
    <property type="entry name" value="DNA_mis_repair"/>
    <property type="match status" value="1"/>
</dbReference>
<comment type="function">
    <text evidence="5">This protein is involved in the repair of mismatches in DNA. It is required for dam-dependent methyl-directed DNA mismatch repair. May act as a 'molecular matchmaker', a protein that promotes the formation of a stable complex between two or more DNA-binding proteins in an ATP-dependent manner without itself being part of a final effector complex.</text>
</comment>
<dbReference type="OrthoDB" id="9763467at2"/>
<keyword evidence="4 5" id="KW-0234">DNA repair</keyword>
<keyword evidence="8" id="KW-0378">Hydrolase</keyword>
<dbReference type="Gene3D" id="3.30.1540.20">
    <property type="entry name" value="MutL, C-terminal domain, dimerisation subdomain"/>
    <property type="match status" value="1"/>
</dbReference>
<accession>A0A2T5MEQ3</accession>
<evidence type="ECO:0000256" key="5">
    <source>
        <dbReference type="HAMAP-Rule" id="MF_00149"/>
    </source>
</evidence>
<dbReference type="InterPro" id="IPR020667">
    <property type="entry name" value="DNA_mismatch_repair_MutL"/>
</dbReference>
<keyword evidence="8" id="KW-0255">Endonuclease</keyword>
<dbReference type="Pfam" id="PF13589">
    <property type="entry name" value="HATPase_c_3"/>
    <property type="match status" value="1"/>
</dbReference>
<reference evidence="8 9" key="1">
    <citation type="submission" date="2018-04" db="EMBL/GenBank/DDBJ databases">
        <title>Novel species isolated from glacier.</title>
        <authorList>
            <person name="Liu Q."/>
            <person name="Xin Y.-H."/>
        </authorList>
    </citation>
    <scope>NUCLEOTIDE SEQUENCE [LARGE SCALE GENOMIC DNA]</scope>
    <source>
        <strain evidence="8 9">GT1R17</strain>
    </source>
</reference>
<dbReference type="RefSeq" id="WP_107940639.1">
    <property type="nucleotide sequence ID" value="NZ_QANS01000004.1"/>
</dbReference>
<dbReference type="Pfam" id="PF08676">
    <property type="entry name" value="MutL_C"/>
    <property type="match status" value="1"/>
</dbReference>
<dbReference type="SMART" id="SM00853">
    <property type="entry name" value="MutL_C"/>
    <property type="match status" value="1"/>
</dbReference>
<dbReference type="InterPro" id="IPR036890">
    <property type="entry name" value="HATPase_C_sf"/>
</dbReference>
<comment type="similarity">
    <text evidence="1 5">Belongs to the DNA mismatch repair MutL/HexB family.</text>
</comment>
<evidence type="ECO:0000313" key="9">
    <source>
        <dbReference type="Proteomes" id="UP000244248"/>
    </source>
</evidence>
<dbReference type="GO" id="GO:0004519">
    <property type="term" value="F:endonuclease activity"/>
    <property type="evidence" value="ECO:0007669"/>
    <property type="project" value="UniProtKB-KW"/>
</dbReference>
<dbReference type="GO" id="GO:0006298">
    <property type="term" value="P:mismatch repair"/>
    <property type="evidence" value="ECO:0007669"/>
    <property type="project" value="UniProtKB-UniRule"/>
</dbReference>
<evidence type="ECO:0000259" key="6">
    <source>
        <dbReference type="SMART" id="SM00853"/>
    </source>
</evidence>
<dbReference type="Proteomes" id="UP000244248">
    <property type="component" value="Unassembled WGS sequence"/>
</dbReference>
<dbReference type="InterPro" id="IPR037198">
    <property type="entry name" value="MutL_C_sf"/>
</dbReference>
<dbReference type="FunFam" id="3.30.565.10:FF:000003">
    <property type="entry name" value="DNA mismatch repair endonuclease MutL"/>
    <property type="match status" value="1"/>
</dbReference>
<dbReference type="InterPro" id="IPR038973">
    <property type="entry name" value="MutL/Mlh/Pms-like"/>
</dbReference>
<sequence length="604" mass="67202">MAIRILPDQLINQIKAGEVVERPSAVVKELVENSLDAGATRVEIEVEQGGLNLIRIRDNGSGIPREELPVALQRHATSKIQNMDDLERVGSLGFRGEALPSILSVSRLTLTSRVADASHGWQVSGAGAYENEEPKPAAHAVGTTVEACDLFYNTPARRKFMKAESTEFRHISQFINRIALCRFDAGFTLKHNQRRTLDLAPADSEPEREARVAQICGDDFVRNAIRIDEQRMGLSLQGWVGLPSFARTQADLQYLYVNGRAVRDKLLGHALRRAFADAMHSTHYPAFVLYLELDPVGVDVNVHPQKTEVRFRESARVHDFLFGAVHQLLRRQRPEPEQHHHAHFAESATNMSVQQPMRYATPSYSSPSYSSSGYSSQNFSARESASSVESLWAASNATTPSLQESAAEYPLGHALAQLHGVYILAQNNTGLILVDAHAAHERVLYEQFKQQLTHGGIPSQALLVPEQISLDEEAADALESRHEELRRYGLELDRAGPASIIVRAVPPLLAGQDIATLLRELSSDEDRRTNTTHLGEVLDAQHRIMADMACKAAIKANRRLTLPEMDGLLRDMERTELSGQCNHGRPTWVQVDMAELDRLFLRGR</sequence>
<dbReference type="GO" id="GO:0016887">
    <property type="term" value="F:ATP hydrolysis activity"/>
    <property type="evidence" value="ECO:0007669"/>
    <property type="project" value="InterPro"/>
</dbReference>
<dbReference type="NCBIfam" id="TIGR00585">
    <property type="entry name" value="mutl"/>
    <property type="match status" value="1"/>
</dbReference>
<dbReference type="SMART" id="SM01340">
    <property type="entry name" value="DNA_mis_repair"/>
    <property type="match status" value="1"/>
</dbReference>
<comment type="caution">
    <text evidence="8">The sequence shown here is derived from an EMBL/GenBank/DDBJ whole genome shotgun (WGS) entry which is preliminary data.</text>
</comment>
<dbReference type="InterPro" id="IPR042121">
    <property type="entry name" value="MutL_C_regsub"/>
</dbReference>
<feature type="domain" description="DNA mismatch repair protein S5" evidence="7">
    <location>
        <begin position="212"/>
        <end position="330"/>
    </location>
</feature>
<name>A0A2T5MEQ3_9GAMM</name>
<dbReference type="InterPro" id="IPR020568">
    <property type="entry name" value="Ribosomal_Su5_D2-typ_SF"/>
</dbReference>
<evidence type="ECO:0000256" key="4">
    <source>
        <dbReference type="ARBA" id="ARBA00023204"/>
    </source>
</evidence>
<dbReference type="GO" id="GO:0030983">
    <property type="term" value="F:mismatched DNA binding"/>
    <property type="evidence" value="ECO:0007669"/>
    <property type="project" value="InterPro"/>
</dbReference>
<dbReference type="InterPro" id="IPR042120">
    <property type="entry name" value="MutL_C_dimsub"/>
</dbReference>
<evidence type="ECO:0000256" key="3">
    <source>
        <dbReference type="ARBA" id="ARBA00022763"/>
    </source>
</evidence>